<keyword evidence="2" id="KW-1133">Transmembrane helix</keyword>
<feature type="compositionally biased region" description="Polar residues" evidence="1">
    <location>
        <begin position="1"/>
        <end position="19"/>
    </location>
</feature>
<dbReference type="KEGG" id="agl:PYTT_1856"/>
<gene>
    <name evidence="4" type="ORF">PYTT_1856</name>
</gene>
<dbReference type="STRING" id="1679444.PYTT_1856"/>
<organism evidence="4 5">
    <name type="scientific">Akkermansia glycaniphila</name>
    <dbReference type="NCBI Taxonomy" id="1679444"/>
    <lineage>
        <taxon>Bacteria</taxon>
        <taxon>Pseudomonadati</taxon>
        <taxon>Verrucomicrobiota</taxon>
        <taxon>Verrucomicrobiia</taxon>
        <taxon>Verrucomicrobiales</taxon>
        <taxon>Akkermansiaceae</taxon>
        <taxon>Akkermansia</taxon>
    </lineage>
</organism>
<protein>
    <submittedName>
        <fullName evidence="4">Abc-type uncharacterized transport system</fullName>
    </submittedName>
</protein>
<dbReference type="OrthoDB" id="9767958at2"/>
<dbReference type="EMBL" id="LT629973">
    <property type="protein sequence ID" value="SEH93549.1"/>
    <property type="molecule type" value="Genomic_DNA"/>
</dbReference>
<evidence type="ECO:0000313" key="5">
    <source>
        <dbReference type="Proteomes" id="UP000176204"/>
    </source>
</evidence>
<dbReference type="AlphaFoldDB" id="A0A1C7P980"/>
<keyword evidence="5" id="KW-1185">Reference proteome</keyword>
<feature type="region of interest" description="Disordered" evidence="1">
    <location>
        <begin position="1"/>
        <end position="22"/>
    </location>
</feature>
<evidence type="ECO:0000313" key="4">
    <source>
        <dbReference type="EMBL" id="SEH93549.1"/>
    </source>
</evidence>
<evidence type="ECO:0000256" key="1">
    <source>
        <dbReference type="SAM" id="MobiDB-lite"/>
    </source>
</evidence>
<feature type="domain" description="DUF7088" evidence="3">
    <location>
        <begin position="62"/>
        <end position="149"/>
    </location>
</feature>
<keyword evidence="2" id="KW-0812">Transmembrane</keyword>
<reference evidence="5" key="1">
    <citation type="submission" date="2016-09" db="EMBL/GenBank/DDBJ databases">
        <authorList>
            <person name="Koehorst J."/>
        </authorList>
    </citation>
    <scope>NUCLEOTIDE SEQUENCE [LARGE SCALE GENOMIC DNA]</scope>
</reference>
<feature type="transmembrane region" description="Helical" evidence="2">
    <location>
        <begin position="32"/>
        <end position="51"/>
    </location>
</feature>
<dbReference type="InterPro" id="IPR055396">
    <property type="entry name" value="DUF7088"/>
</dbReference>
<proteinExistence type="predicted"/>
<dbReference type="Proteomes" id="UP000176204">
    <property type="component" value="Chromosome I"/>
</dbReference>
<keyword evidence="2" id="KW-0472">Membrane</keyword>
<feature type="transmembrane region" description="Helical" evidence="2">
    <location>
        <begin position="513"/>
        <end position="534"/>
    </location>
</feature>
<evidence type="ECO:0000259" key="3">
    <source>
        <dbReference type="Pfam" id="PF23357"/>
    </source>
</evidence>
<evidence type="ECO:0000256" key="2">
    <source>
        <dbReference type="SAM" id="Phobius"/>
    </source>
</evidence>
<dbReference type="Pfam" id="PF23357">
    <property type="entry name" value="DUF7088"/>
    <property type="match status" value="1"/>
</dbReference>
<accession>A0A1C7P980</accession>
<name>A0A1C7P980_9BACT</name>
<dbReference type="RefSeq" id="WP_067777819.1">
    <property type="nucleotide sequence ID" value="NZ_JACVVN010000012.1"/>
</dbReference>
<sequence>MNDQVNQTGEESPAESGSGTADVARKAHRNPLAWLNLVLLALVVLAANYIGCSEYYRRDLTEDQRFTISEQTVNVLQSKLVQDRKEPVKVIFAFLRSTQNYNRMYALLEEYRRYGNGKVEIECFDPLRQPNRAREISQLYGVDYRQNQVIIDARPNTSAPLKTFEDDNSERRFTRVCPGDAFVKYETSADGRTKRAVALMMEEIVTSQMIGALEGSARKLYVVVGLGGVAQDDNSPIMSLGRICNSLNLSMESLDLKKVDAVPDDAAGVLLIGPKYDLEDREIAILRKYWQDHSPVKKLAPGEAMPTEVKDDSAVPAALFVVLDPQAAKLERLSRFLREQGIRPQYDRVLLADRARAYFDIDAEFPSDSLMCMRPFWDTGTHVEGQSMSLKLEHASEMMAGMKSLQSYPLMMASEAYYGETNPDLAPRFDVLEDNKGPLCLAAAVSMGKSSENARMVVFGNTEMMAPDKIKHEQMDFIRTMLAWMTDREEFSGKTSNHDMTLKINLDSKSMSFLEFLTLIAMPWGALIIALIIWNTRRH</sequence>